<accession>A0ABP0WSZ7</accession>
<organism evidence="4 5">
    <name type="scientific">Sphagnum jensenii</name>
    <dbReference type="NCBI Taxonomy" id="128206"/>
    <lineage>
        <taxon>Eukaryota</taxon>
        <taxon>Viridiplantae</taxon>
        <taxon>Streptophyta</taxon>
        <taxon>Embryophyta</taxon>
        <taxon>Bryophyta</taxon>
        <taxon>Sphagnophytina</taxon>
        <taxon>Sphagnopsida</taxon>
        <taxon>Sphagnales</taxon>
        <taxon>Sphagnaceae</taxon>
        <taxon>Sphagnum</taxon>
    </lineage>
</organism>
<dbReference type="SMART" id="SM00248">
    <property type="entry name" value="ANK"/>
    <property type="match status" value="6"/>
</dbReference>
<feature type="repeat" description="ANK" evidence="3">
    <location>
        <begin position="193"/>
        <end position="215"/>
    </location>
</feature>
<dbReference type="Gene3D" id="1.25.40.20">
    <property type="entry name" value="Ankyrin repeat-containing domain"/>
    <property type="match status" value="2"/>
</dbReference>
<dbReference type="Pfam" id="PF12796">
    <property type="entry name" value="Ank_2"/>
    <property type="match status" value="2"/>
</dbReference>
<dbReference type="InterPro" id="IPR002110">
    <property type="entry name" value="Ankyrin_rpt"/>
</dbReference>
<dbReference type="SUPFAM" id="SSF48403">
    <property type="entry name" value="Ankyrin repeat"/>
    <property type="match status" value="1"/>
</dbReference>
<keyword evidence="2 3" id="KW-0040">ANK repeat</keyword>
<dbReference type="PROSITE" id="PS50297">
    <property type="entry name" value="ANK_REP_REGION"/>
    <property type="match status" value="2"/>
</dbReference>
<dbReference type="PROSITE" id="PS50088">
    <property type="entry name" value="ANK_REPEAT"/>
    <property type="match status" value="2"/>
</dbReference>
<proteinExistence type="predicted"/>
<reference evidence="4 5" key="1">
    <citation type="submission" date="2024-02" db="EMBL/GenBank/DDBJ databases">
        <authorList>
            <consortium name="ELIXIR-Norway"/>
            <consortium name="Elixir Norway"/>
        </authorList>
    </citation>
    <scope>NUCLEOTIDE SEQUENCE [LARGE SCALE GENOMIC DNA]</scope>
</reference>
<dbReference type="PANTHER" id="PTHR24198">
    <property type="entry name" value="ANKYRIN REPEAT AND PROTEIN KINASE DOMAIN-CONTAINING PROTEIN"/>
    <property type="match status" value="1"/>
</dbReference>
<sequence length="275" mass="30876">MAPASLAATNQKANSDLLEAAEAGDELKVVAALAQPGVDVNCCDERCYRRTPLLRACLGGDYKEVAVRRLLEDSRVNVNACDQRGQTALHLCYLQEELLEEILLFKRTDIDWNAADMIGQTPILWFARLDDEESVRRLIGVESVNLFATTIDLFTALHQVAESKTPLPNWAWPRDISNRPNLFLKRPEEQPSRDLTPLHFAAMDGRMEVVRLLLKWEGINIDAVDSAGLTPLKYSVQNGHTEVMKLLLKKGIESATLDYATLDYNRECRCSHAEP</sequence>
<dbReference type="InterPro" id="IPR036770">
    <property type="entry name" value="Ankyrin_rpt-contain_sf"/>
</dbReference>
<evidence type="ECO:0000313" key="5">
    <source>
        <dbReference type="Proteomes" id="UP001497444"/>
    </source>
</evidence>
<keyword evidence="5" id="KW-1185">Reference proteome</keyword>
<feature type="repeat" description="ANK" evidence="3">
    <location>
        <begin position="227"/>
        <end position="259"/>
    </location>
</feature>
<evidence type="ECO:0000313" key="4">
    <source>
        <dbReference type="EMBL" id="CAK9269519.1"/>
    </source>
</evidence>
<name>A0ABP0WSZ7_9BRYO</name>
<dbReference type="PANTHER" id="PTHR24198:SF165">
    <property type="entry name" value="ANKYRIN REPEAT-CONTAINING PROTEIN-RELATED"/>
    <property type="match status" value="1"/>
</dbReference>
<gene>
    <name evidence="4" type="ORF">CSSPJE1EN1_LOCUS14997</name>
</gene>
<dbReference type="Proteomes" id="UP001497444">
    <property type="component" value="Chromosome 2"/>
</dbReference>
<evidence type="ECO:0000256" key="2">
    <source>
        <dbReference type="ARBA" id="ARBA00023043"/>
    </source>
</evidence>
<evidence type="ECO:0000256" key="3">
    <source>
        <dbReference type="PROSITE-ProRule" id="PRU00023"/>
    </source>
</evidence>
<dbReference type="EMBL" id="OZ020097">
    <property type="protein sequence ID" value="CAK9269519.1"/>
    <property type="molecule type" value="Genomic_DNA"/>
</dbReference>
<evidence type="ECO:0000256" key="1">
    <source>
        <dbReference type="ARBA" id="ARBA00022737"/>
    </source>
</evidence>
<protein>
    <submittedName>
        <fullName evidence="4">Uncharacterized protein</fullName>
    </submittedName>
</protein>
<keyword evidence="1" id="KW-0677">Repeat</keyword>